<dbReference type="InterPro" id="IPR014729">
    <property type="entry name" value="Rossmann-like_a/b/a_fold"/>
</dbReference>
<proteinExistence type="inferred from homology"/>
<reference evidence="12" key="1">
    <citation type="journal article" date="2014" name="Int. J. Syst. Evol. Microbiol.">
        <title>Complete genome sequence of Corynebacterium casei LMG S-19264T (=DSM 44701T), isolated from a smear-ripened cheese.</title>
        <authorList>
            <consortium name="US DOE Joint Genome Institute (JGI-PGF)"/>
            <person name="Walter F."/>
            <person name="Albersmeier A."/>
            <person name="Kalinowski J."/>
            <person name="Ruckert C."/>
        </authorList>
    </citation>
    <scope>NUCLEOTIDE SEQUENCE</scope>
    <source>
        <strain evidence="12">CGMCC 1.15254</strain>
    </source>
</reference>
<evidence type="ECO:0000256" key="9">
    <source>
        <dbReference type="PIRSR" id="PIRSR001589-2"/>
    </source>
</evidence>
<gene>
    <name evidence="12" type="ORF">GCM10011332_10000</name>
</gene>
<dbReference type="AlphaFoldDB" id="A0A917F9V2"/>
<dbReference type="CDD" id="cd00712">
    <property type="entry name" value="AsnB"/>
    <property type="match status" value="1"/>
</dbReference>
<evidence type="ECO:0000256" key="8">
    <source>
        <dbReference type="PIRSR" id="PIRSR001589-1"/>
    </source>
</evidence>
<keyword evidence="4 9" id="KW-0547">Nucleotide-binding</keyword>
<evidence type="ECO:0000256" key="4">
    <source>
        <dbReference type="ARBA" id="ARBA00022741"/>
    </source>
</evidence>
<dbReference type="InterPro" id="IPR051786">
    <property type="entry name" value="ASN_synthetase/amidase"/>
</dbReference>
<dbReference type="PIRSF" id="PIRSF001589">
    <property type="entry name" value="Asn_synthetase_glu-h"/>
    <property type="match status" value="1"/>
</dbReference>
<dbReference type="PROSITE" id="PS51278">
    <property type="entry name" value="GATASE_TYPE_2"/>
    <property type="match status" value="1"/>
</dbReference>
<sequence length="586" mass="65059">MCGIAGFMTVDGTSPSDQVIEAFMRCLAHRGPDGHGVFREKNVALVQTRLAIIDLETGDQPILDDKGNVISANGEVYNFVELRASLPDMAMKTASDCEPPLHLYGRKGLAFVDDLRGMFAISIYDRERARLVLTRDPFGIKPLYYAETPRGFAFASEPQALIGAGLVKPEVRNAARDAFLQLQFSTGRHTIFEGIKRVLPGETLVVERGLVVEHHIKLAVPPGAPCAITEDDATKKMEEALVNSVKVHQRADVPYGLFLSGGIDSSALLSLMAELNDNPIKAYTAGFSGTDVPDERQHARMLAKKVGADHTEVEFDESDFLTLLPKVAEAIDDPVADYAVLPTYKLAREARKEVKVVLSGEGADELLGGYGRYRSYCRPWPLRKQIRGTGTFDGLGIFKQEIGKDWHKGIDIAERYLKKFDFTRLQRAQGIDLIDWLPHDLLIKLDRCLMANGVEGRTPFLDPQVAEAVFYLPDSLKIQNKLGKSILRHWLNRRLPEAQPFSKKRGFKVPVGHWIANHGAKLGPMVADQPGVAAFGDRDAVIKLFKTEGKEEGFAAWTLLFYALWHQRHILELKTDGDVFDALSLT</sequence>
<evidence type="ECO:0000313" key="12">
    <source>
        <dbReference type="EMBL" id="GGF58450.1"/>
    </source>
</evidence>
<evidence type="ECO:0000256" key="3">
    <source>
        <dbReference type="ARBA" id="ARBA00012737"/>
    </source>
</evidence>
<dbReference type="Pfam" id="PF13537">
    <property type="entry name" value="GATase_7"/>
    <property type="match status" value="1"/>
</dbReference>
<feature type="domain" description="Glutamine amidotransferase type-2" evidence="11">
    <location>
        <begin position="2"/>
        <end position="209"/>
    </location>
</feature>
<evidence type="ECO:0000256" key="7">
    <source>
        <dbReference type="ARBA" id="ARBA00048741"/>
    </source>
</evidence>
<evidence type="ECO:0000256" key="5">
    <source>
        <dbReference type="ARBA" id="ARBA00022840"/>
    </source>
</evidence>
<evidence type="ECO:0000256" key="2">
    <source>
        <dbReference type="ARBA" id="ARBA00005752"/>
    </source>
</evidence>
<feature type="binding site" evidence="9">
    <location>
        <position position="96"/>
    </location>
    <ligand>
        <name>L-glutamine</name>
        <dbReference type="ChEBI" id="CHEBI:58359"/>
    </ligand>
</feature>
<evidence type="ECO:0000259" key="11">
    <source>
        <dbReference type="PROSITE" id="PS51278"/>
    </source>
</evidence>
<feature type="active site" description="For GATase activity" evidence="8">
    <location>
        <position position="2"/>
    </location>
</feature>
<dbReference type="InterPro" id="IPR001962">
    <property type="entry name" value="Asn_synthase"/>
</dbReference>
<dbReference type="InterPro" id="IPR029055">
    <property type="entry name" value="Ntn_hydrolases_N"/>
</dbReference>
<dbReference type="SUPFAM" id="SSF56235">
    <property type="entry name" value="N-terminal nucleophile aminohydrolases (Ntn hydrolases)"/>
    <property type="match status" value="1"/>
</dbReference>
<evidence type="ECO:0000256" key="6">
    <source>
        <dbReference type="ARBA" id="ARBA00022962"/>
    </source>
</evidence>
<keyword evidence="8" id="KW-0028">Amino-acid biosynthesis</keyword>
<keyword evidence="13" id="KW-1185">Reference proteome</keyword>
<comment type="caution">
    <text evidence="12">The sequence shown here is derived from an EMBL/GenBank/DDBJ whole genome shotgun (WGS) entry which is preliminary data.</text>
</comment>
<protein>
    <recommendedName>
        <fullName evidence="3">asparagine synthase (glutamine-hydrolyzing)</fullName>
        <ecNumber evidence="3">6.3.5.4</ecNumber>
    </recommendedName>
</protein>
<dbReference type="CDD" id="cd01991">
    <property type="entry name" value="Asn_synthase_B_C"/>
    <property type="match status" value="1"/>
</dbReference>
<dbReference type="Proteomes" id="UP000632498">
    <property type="component" value="Unassembled WGS sequence"/>
</dbReference>
<dbReference type="RefSeq" id="WP_188662322.1">
    <property type="nucleotide sequence ID" value="NZ_BMHV01000005.1"/>
</dbReference>
<keyword evidence="8" id="KW-0061">Asparagine biosynthesis</keyword>
<dbReference type="GO" id="GO:0004066">
    <property type="term" value="F:asparagine synthase (glutamine-hydrolyzing) activity"/>
    <property type="evidence" value="ECO:0007669"/>
    <property type="project" value="UniProtKB-EC"/>
</dbReference>
<dbReference type="Gene3D" id="3.40.50.620">
    <property type="entry name" value="HUPs"/>
    <property type="match status" value="1"/>
</dbReference>
<dbReference type="SUPFAM" id="SSF52402">
    <property type="entry name" value="Adenine nucleotide alpha hydrolases-like"/>
    <property type="match status" value="1"/>
</dbReference>
<dbReference type="Gene3D" id="3.60.20.10">
    <property type="entry name" value="Glutamine Phosphoribosylpyrophosphate, subunit 1, domain 1"/>
    <property type="match status" value="1"/>
</dbReference>
<dbReference type="GO" id="GO:0005524">
    <property type="term" value="F:ATP binding"/>
    <property type="evidence" value="ECO:0007669"/>
    <property type="project" value="UniProtKB-KW"/>
</dbReference>
<dbReference type="Pfam" id="PF00733">
    <property type="entry name" value="Asn_synthase"/>
    <property type="match status" value="1"/>
</dbReference>
<keyword evidence="5 9" id="KW-0067">ATP-binding</keyword>
<evidence type="ECO:0000256" key="1">
    <source>
        <dbReference type="ARBA" id="ARBA00005187"/>
    </source>
</evidence>
<evidence type="ECO:0000256" key="10">
    <source>
        <dbReference type="PIRSR" id="PIRSR001589-3"/>
    </source>
</evidence>
<feature type="binding site" evidence="9">
    <location>
        <begin position="359"/>
        <end position="360"/>
    </location>
    <ligand>
        <name>ATP</name>
        <dbReference type="ChEBI" id="CHEBI:30616"/>
    </ligand>
</feature>
<dbReference type="GO" id="GO:0006529">
    <property type="term" value="P:asparagine biosynthetic process"/>
    <property type="evidence" value="ECO:0007669"/>
    <property type="project" value="UniProtKB-KW"/>
</dbReference>
<reference evidence="12" key="2">
    <citation type="submission" date="2020-09" db="EMBL/GenBank/DDBJ databases">
        <authorList>
            <person name="Sun Q."/>
            <person name="Zhou Y."/>
        </authorList>
    </citation>
    <scope>NUCLEOTIDE SEQUENCE</scope>
    <source>
        <strain evidence="12">CGMCC 1.15254</strain>
    </source>
</reference>
<dbReference type="EMBL" id="BMHV01000005">
    <property type="protein sequence ID" value="GGF58450.1"/>
    <property type="molecule type" value="Genomic_DNA"/>
</dbReference>
<comment type="pathway">
    <text evidence="1">Amino-acid biosynthesis; L-asparagine biosynthesis; L-asparagine from L-aspartate (L-Gln route): step 1/1.</text>
</comment>
<evidence type="ECO:0000313" key="13">
    <source>
        <dbReference type="Proteomes" id="UP000632498"/>
    </source>
</evidence>
<dbReference type="EC" id="6.3.5.4" evidence="3"/>
<comment type="catalytic activity">
    <reaction evidence="7">
        <text>L-aspartate + L-glutamine + ATP + H2O = L-asparagine + L-glutamate + AMP + diphosphate + H(+)</text>
        <dbReference type="Rhea" id="RHEA:12228"/>
        <dbReference type="ChEBI" id="CHEBI:15377"/>
        <dbReference type="ChEBI" id="CHEBI:15378"/>
        <dbReference type="ChEBI" id="CHEBI:29985"/>
        <dbReference type="ChEBI" id="CHEBI:29991"/>
        <dbReference type="ChEBI" id="CHEBI:30616"/>
        <dbReference type="ChEBI" id="CHEBI:33019"/>
        <dbReference type="ChEBI" id="CHEBI:58048"/>
        <dbReference type="ChEBI" id="CHEBI:58359"/>
        <dbReference type="ChEBI" id="CHEBI:456215"/>
        <dbReference type="EC" id="6.3.5.4"/>
    </reaction>
</comment>
<name>A0A917F9V2_9PROT</name>
<accession>A0A917F9V2</accession>
<dbReference type="PANTHER" id="PTHR43284:SF1">
    <property type="entry name" value="ASPARAGINE SYNTHETASE"/>
    <property type="match status" value="1"/>
</dbReference>
<dbReference type="PANTHER" id="PTHR43284">
    <property type="entry name" value="ASPARAGINE SYNTHETASE (GLUTAMINE-HYDROLYZING)"/>
    <property type="match status" value="1"/>
</dbReference>
<dbReference type="InterPro" id="IPR033738">
    <property type="entry name" value="AsnB_N"/>
</dbReference>
<dbReference type="InterPro" id="IPR017932">
    <property type="entry name" value="GATase_2_dom"/>
</dbReference>
<comment type="similarity">
    <text evidence="2">Belongs to the asparagine synthetase family.</text>
</comment>
<dbReference type="GO" id="GO:0005829">
    <property type="term" value="C:cytosol"/>
    <property type="evidence" value="ECO:0007669"/>
    <property type="project" value="TreeGrafter"/>
</dbReference>
<feature type="site" description="Important for beta-aspartyl-AMP intermediate formation" evidence="10">
    <location>
        <position position="361"/>
    </location>
</feature>
<dbReference type="InterPro" id="IPR006426">
    <property type="entry name" value="Asn_synth_AEB"/>
</dbReference>
<dbReference type="NCBIfam" id="TIGR01536">
    <property type="entry name" value="asn_synth_AEB"/>
    <property type="match status" value="1"/>
</dbReference>
<organism evidence="12 13">
    <name type="scientific">Terasakiella brassicae</name>
    <dbReference type="NCBI Taxonomy" id="1634917"/>
    <lineage>
        <taxon>Bacteria</taxon>
        <taxon>Pseudomonadati</taxon>
        <taxon>Pseudomonadota</taxon>
        <taxon>Alphaproteobacteria</taxon>
        <taxon>Rhodospirillales</taxon>
        <taxon>Terasakiellaceae</taxon>
        <taxon>Terasakiella</taxon>
    </lineage>
</organism>
<keyword evidence="6 8" id="KW-0315">Glutamine amidotransferase</keyword>